<comment type="catalytic activity">
    <reaction evidence="13">
        <text>O-phospho-D-serine + H2O = D-serine + phosphate</text>
        <dbReference type="Rhea" id="RHEA:24873"/>
        <dbReference type="ChEBI" id="CHEBI:15377"/>
        <dbReference type="ChEBI" id="CHEBI:35247"/>
        <dbReference type="ChEBI" id="CHEBI:43474"/>
        <dbReference type="ChEBI" id="CHEBI:58680"/>
        <dbReference type="EC" id="3.1.3.3"/>
    </reaction>
</comment>
<comment type="cofactor">
    <cofactor evidence="1">
        <name>Mg(2+)</name>
        <dbReference type="ChEBI" id="CHEBI:18420"/>
    </cofactor>
</comment>
<evidence type="ECO:0000259" key="15">
    <source>
        <dbReference type="PROSITE" id="PS51671"/>
    </source>
</evidence>
<feature type="domain" description="ACT" evidence="15">
    <location>
        <begin position="12"/>
        <end position="89"/>
    </location>
</feature>
<dbReference type="SUPFAM" id="SSF55021">
    <property type="entry name" value="ACT-like"/>
    <property type="match status" value="1"/>
</dbReference>
<comment type="pathway">
    <text evidence="2">Amino-acid biosynthesis; L-serine biosynthesis; L-serine from 3-phospho-D-glycerate: step 3/3.</text>
</comment>
<dbReference type="Pfam" id="PF13740">
    <property type="entry name" value="ACT_6"/>
    <property type="match status" value="1"/>
</dbReference>
<evidence type="ECO:0000313" key="16">
    <source>
        <dbReference type="EMBL" id="RZU98009.1"/>
    </source>
</evidence>
<feature type="active site" description="Nucleophile" evidence="14">
    <location>
        <position position="202"/>
    </location>
</feature>
<dbReference type="OrthoDB" id="9792539at2"/>
<evidence type="ECO:0000256" key="1">
    <source>
        <dbReference type="ARBA" id="ARBA00001946"/>
    </source>
</evidence>
<dbReference type="InterPro" id="IPR050582">
    <property type="entry name" value="HAD-like_SerB"/>
</dbReference>
<evidence type="ECO:0000256" key="2">
    <source>
        <dbReference type="ARBA" id="ARBA00005135"/>
    </source>
</evidence>
<evidence type="ECO:0000256" key="13">
    <source>
        <dbReference type="ARBA" id="ARBA00048523"/>
    </source>
</evidence>
<sequence length="410" mass="45255">MSDTEPASEIILVNISGSDRPGVTAALMGILTDYQVRVLDISQAMVHENLALAILIKLSGDTASAPVLKDLLYEAHKLELRVRFQPVPPAEYQQWVRGEGQPAYVLTLLGRRVTAGQIARIATVTTQHGLNIEDIVRLSARSPLHDDHAESRACLELSLRGEPDDADAMKAEFLSISQEMDIDISFQQDNFYRRNRRLVVFDMDSTLIHEEVIDELAREAGVGDKVADITAAAMRGEIDFRESLTQRVAWLEGLEESVLERVAERLTLTEGAERLLKTLQMLGYRTAVISGGFEFFGRYLQARLNLDTVYANQLEIANGRLTGRVTGRIVDAERKAELLKRLAGDMEIDLAQVIAVGDGANDLPMLRNAGLGIAFHAKPLVQRSARQAISTIGLDGVLYLMGMNDAENPH</sequence>
<dbReference type="SFLD" id="SFLDG01137">
    <property type="entry name" value="C1.6.1:_Phosphoserine_Phosphat"/>
    <property type="match status" value="1"/>
</dbReference>
<dbReference type="InterPro" id="IPR036412">
    <property type="entry name" value="HAD-like_sf"/>
</dbReference>
<keyword evidence="17" id="KW-1185">Reference proteome</keyword>
<keyword evidence="8" id="KW-0378">Hydrolase</keyword>
<evidence type="ECO:0000256" key="7">
    <source>
        <dbReference type="ARBA" id="ARBA00022723"/>
    </source>
</evidence>
<dbReference type="RefSeq" id="WP_130502356.1">
    <property type="nucleotide sequence ID" value="NZ_SHLI01000001.1"/>
</dbReference>
<dbReference type="Pfam" id="PF21086">
    <property type="entry name" value="ACT_PSP_2"/>
    <property type="match status" value="1"/>
</dbReference>
<dbReference type="SFLD" id="SFLDF00029">
    <property type="entry name" value="phosphoserine_phosphatase"/>
    <property type="match status" value="1"/>
</dbReference>
<dbReference type="InterPro" id="IPR004469">
    <property type="entry name" value="PSP"/>
</dbReference>
<dbReference type="Pfam" id="PF12710">
    <property type="entry name" value="HAD"/>
    <property type="match status" value="1"/>
</dbReference>
<evidence type="ECO:0000256" key="9">
    <source>
        <dbReference type="ARBA" id="ARBA00022842"/>
    </source>
</evidence>
<proteinExistence type="inferred from homology"/>
<dbReference type="Gene3D" id="3.30.70.260">
    <property type="match status" value="2"/>
</dbReference>
<dbReference type="AlphaFoldDB" id="A0A4Q8CYE8"/>
<dbReference type="PANTHER" id="PTHR43344:SF2">
    <property type="entry name" value="PHOSPHOSERINE PHOSPHATASE"/>
    <property type="match status" value="1"/>
</dbReference>
<evidence type="ECO:0000256" key="8">
    <source>
        <dbReference type="ARBA" id="ARBA00022801"/>
    </source>
</evidence>
<dbReference type="PANTHER" id="PTHR43344">
    <property type="entry name" value="PHOSPHOSERINE PHOSPHATASE"/>
    <property type="match status" value="1"/>
</dbReference>
<name>A0A4Q8CYE8_9GAMM</name>
<dbReference type="GO" id="GO:0000287">
    <property type="term" value="F:magnesium ion binding"/>
    <property type="evidence" value="ECO:0007669"/>
    <property type="project" value="TreeGrafter"/>
</dbReference>
<reference evidence="16 17" key="1">
    <citation type="submission" date="2019-02" db="EMBL/GenBank/DDBJ databases">
        <title>Genomic Encyclopedia of Type Strains, Phase IV (KMG-IV): sequencing the most valuable type-strain genomes for metagenomic binning, comparative biology and taxonomic classification.</title>
        <authorList>
            <person name="Goeker M."/>
        </authorList>
    </citation>
    <scope>NUCLEOTIDE SEQUENCE [LARGE SCALE GENOMIC DNA]</scope>
    <source>
        <strain evidence="16 17">DSM 21056</strain>
    </source>
</reference>
<evidence type="ECO:0000256" key="12">
    <source>
        <dbReference type="ARBA" id="ARBA00048138"/>
    </source>
</evidence>
<dbReference type="UniPathway" id="UPA00135">
    <property type="reaction ID" value="UER00198"/>
</dbReference>
<keyword evidence="10" id="KW-0718">Serine biosynthesis</keyword>
<dbReference type="GO" id="GO:0005737">
    <property type="term" value="C:cytoplasm"/>
    <property type="evidence" value="ECO:0007669"/>
    <property type="project" value="TreeGrafter"/>
</dbReference>
<dbReference type="InterPro" id="IPR023214">
    <property type="entry name" value="HAD_sf"/>
</dbReference>
<dbReference type="GO" id="GO:0006564">
    <property type="term" value="P:L-serine biosynthetic process"/>
    <property type="evidence" value="ECO:0007669"/>
    <property type="project" value="UniProtKB-KW"/>
</dbReference>
<dbReference type="NCBIfam" id="TIGR01488">
    <property type="entry name" value="HAD-SF-IB"/>
    <property type="match status" value="1"/>
</dbReference>
<dbReference type="SUPFAM" id="SSF56784">
    <property type="entry name" value="HAD-like"/>
    <property type="match status" value="1"/>
</dbReference>
<dbReference type="InterPro" id="IPR002912">
    <property type="entry name" value="ACT_dom"/>
</dbReference>
<organism evidence="16 17">
    <name type="scientific">Spiribacter vilamensis</name>
    <dbReference type="NCBI Taxonomy" id="531306"/>
    <lineage>
        <taxon>Bacteria</taxon>
        <taxon>Pseudomonadati</taxon>
        <taxon>Pseudomonadota</taxon>
        <taxon>Gammaproteobacteria</taxon>
        <taxon>Chromatiales</taxon>
        <taxon>Ectothiorhodospiraceae</taxon>
        <taxon>Spiribacter</taxon>
    </lineage>
</organism>
<dbReference type="EMBL" id="SHLI01000001">
    <property type="protein sequence ID" value="RZU98009.1"/>
    <property type="molecule type" value="Genomic_DNA"/>
</dbReference>
<dbReference type="InterPro" id="IPR049148">
    <property type="entry name" value="PSP_ACT"/>
</dbReference>
<dbReference type="CDD" id="cd04871">
    <property type="entry name" value="ACT_PSP_2"/>
    <property type="match status" value="1"/>
</dbReference>
<gene>
    <name evidence="16" type="ORF">EV698_0245</name>
</gene>
<evidence type="ECO:0000256" key="6">
    <source>
        <dbReference type="ARBA" id="ARBA00022605"/>
    </source>
</evidence>
<evidence type="ECO:0000256" key="11">
    <source>
        <dbReference type="ARBA" id="ARBA00031693"/>
    </source>
</evidence>
<dbReference type="CDD" id="cd04870">
    <property type="entry name" value="ACT_PSP_1"/>
    <property type="match status" value="1"/>
</dbReference>
<dbReference type="PROSITE" id="PS51671">
    <property type="entry name" value="ACT"/>
    <property type="match status" value="1"/>
</dbReference>
<comment type="caution">
    <text evidence="16">The sequence shown here is derived from an EMBL/GenBank/DDBJ whole genome shotgun (WGS) entry which is preliminary data.</text>
</comment>
<comment type="similarity">
    <text evidence="3">Belongs to the HAD-like hydrolase superfamily. SerB family.</text>
</comment>
<dbReference type="SFLD" id="SFLDS00003">
    <property type="entry name" value="Haloacid_Dehalogenase"/>
    <property type="match status" value="1"/>
</dbReference>
<dbReference type="EC" id="3.1.3.3" evidence="4"/>
<evidence type="ECO:0000256" key="3">
    <source>
        <dbReference type="ARBA" id="ARBA00009184"/>
    </source>
</evidence>
<dbReference type="InterPro" id="IPR045865">
    <property type="entry name" value="ACT-like_dom_sf"/>
</dbReference>
<dbReference type="NCBIfam" id="TIGR00338">
    <property type="entry name" value="serB"/>
    <property type="match status" value="1"/>
</dbReference>
<protein>
    <recommendedName>
        <fullName evidence="5">Phosphoserine phosphatase</fullName>
        <ecNumber evidence="4">3.1.3.3</ecNumber>
    </recommendedName>
    <alternativeName>
        <fullName evidence="11">O-phosphoserine phosphohydrolase</fullName>
    </alternativeName>
</protein>
<evidence type="ECO:0000256" key="4">
    <source>
        <dbReference type="ARBA" id="ARBA00012640"/>
    </source>
</evidence>
<keyword evidence="9" id="KW-0460">Magnesium</keyword>
<dbReference type="Proteomes" id="UP000292298">
    <property type="component" value="Unassembled WGS sequence"/>
</dbReference>
<feature type="active site" description="Proton donor" evidence="14">
    <location>
        <position position="204"/>
    </location>
</feature>
<evidence type="ECO:0000256" key="14">
    <source>
        <dbReference type="PIRSR" id="PIRSR604469-1"/>
    </source>
</evidence>
<accession>A0A4Q8CYE8</accession>
<evidence type="ECO:0000256" key="5">
    <source>
        <dbReference type="ARBA" id="ARBA00015196"/>
    </source>
</evidence>
<keyword evidence="7" id="KW-0479">Metal-binding</keyword>
<keyword evidence="6" id="KW-0028">Amino-acid biosynthesis</keyword>
<evidence type="ECO:0000256" key="10">
    <source>
        <dbReference type="ARBA" id="ARBA00023299"/>
    </source>
</evidence>
<dbReference type="Gene3D" id="3.40.50.1000">
    <property type="entry name" value="HAD superfamily/HAD-like"/>
    <property type="match status" value="1"/>
</dbReference>
<comment type="catalytic activity">
    <reaction evidence="12">
        <text>O-phospho-L-serine + H2O = L-serine + phosphate</text>
        <dbReference type="Rhea" id="RHEA:21208"/>
        <dbReference type="ChEBI" id="CHEBI:15377"/>
        <dbReference type="ChEBI" id="CHEBI:33384"/>
        <dbReference type="ChEBI" id="CHEBI:43474"/>
        <dbReference type="ChEBI" id="CHEBI:57524"/>
        <dbReference type="EC" id="3.1.3.3"/>
    </reaction>
</comment>
<dbReference type="CDD" id="cd07500">
    <property type="entry name" value="HAD_PSP"/>
    <property type="match status" value="1"/>
</dbReference>
<dbReference type="GO" id="GO:0036424">
    <property type="term" value="F:L-phosphoserine phosphatase activity"/>
    <property type="evidence" value="ECO:0007669"/>
    <property type="project" value="InterPro"/>
</dbReference>
<evidence type="ECO:0000313" key="17">
    <source>
        <dbReference type="Proteomes" id="UP000292298"/>
    </source>
</evidence>
<dbReference type="SFLD" id="SFLDG01136">
    <property type="entry name" value="C1.6:_Phosphoserine_Phosphatas"/>
    <property type="match status" value="1"/>
</dbReference>